<evidence type="ECO:0000313" key="2">
    <source>
        <dbReference type="WBParaSite" id="nRc.2.0.1.t40396-RA"/>
    </source>
</evidence>
<evidence type="ECO:0000313" key="1">
    <source>
        <dbReference type="Proteomes" id="UP000887565"/>
    </source>
</evidence>
<reference evidence="2" key="1">
    <citation type="submission" date="2022-11" db="UniProtKB">
        <authorList>
            <consortium name="WormBaseParasite"/>
        </authorList>
    </citation>
    <scope>IDENTIFICATION</scope>
</reference>
<sequence length="91" mass="10682">MLSWAFPKQNLPQFLHWLNFREIGCFYSGIKPYERNLSITNGRSGNDDYFSIPNEDTGTKKFFEYILKVNKAKNSKMDENEKDCFALQSSQ</sequence>
<accession>A0A915KNN1</accession>
<dbReference type="WBParaSite" id="nRc.2.0.1.t40396-RA">
    <property type="protein sequence ID" value="nRc.2.0.1.t40396-RA"/>
    <property type="gene ID" value="nRc.2.0.1.g40396"/>
</dbReference>
<dbReference type="AlphaFoldDB" id="A0A915KNN1"/>
<name>A0A915KNN1_ROMCU</name>
<dbReference type="Proteomes" id="UP000887565">
    <property type="component" value="Unplaced"/>
</dbReference>
<proteinExistence type="predicted"/>
<organism evidence="1 2">
    <name type="scientific">Romanomermis culicivorax</name>
    <name type="common">Nematode worm</name>
    <dbReference type="NCBI Taxonomy" id="13658"/>
    <lineage>
        <taxon>Eukaryota</taxon>
        <taxon>Metazoa</taxon>
        <taxon>Ecdysozoa</taxon>
        <taxon>Nematoda</taxon>
        <taxon>Enoplea</taxon>
        <taxon>Dorylaimia</taxon>
        <taxon>Mermithida</taxon>
        <taxon>Mermithoidea</taxon>
        <taxon>Mermithidae</taxon>
        <taxon>Romanomermis</taxon>
    </lineage>
</organism>
<keyword evidence="1" id="KW-1185">Reference proteome</keyword>
<protein>
    <submittedName>
        <fullName evidence="2">Uncharacterized protein</fullName>
    </submittedName>
</protein>